<sequence length="422" mass="48370">MDVMEIDDSIYINKNHAMDGLNSQGGIYENSHFLRRKQPFRCATVCLGLLSAVLLAGNIAQFVYYEIISRPASAEPTQASGRFQGDRLQGGCDASAAERQQLEAKLSNLTEDKGQLQQSYSALTAERDEFKASFSNLRNKSDQLQASYNTLKEERDQLKTSYDDMQKSLNELQADHKTLQATKDQLQTNYRTLQREKEEFQALSVTLRANRDQLQSDYSSLKRNKDQLQASYNTLKEERDQLKTSYDDMQKGLNELQADHKKKEQLQNSYRNLTQVKDELEKKINNVRGKSCENGWRKFDMSCYFISTEGKTWMSSRTDCISKRADLVIIDSREEQEFVNSLMATKHCAWIGMTDRDEEGTWKWVDGTPVNTTLDQQPKVRELERQHLCDVEKTFMCLLSGTGRPASLTTGLGRRTAEKLDC</sequence>
<dbReference type="SMART" id="SM00034">
    <property type="entry name" value="CLECT"/>
    <property type="match status" value="1"/>
</dbReference>
<keyword evidence="2" id="KW-0175">Coiled coil</keyword>
<dbReference type="Pfam" id="PF00059">
    <property type="entry name" value="Lectin_C"/>
    <property type="match status" value="1"/>
</dbReference>
<dbReference type="Gene3D" id="1.20.5.400">
    <property type="match status" value="3"/>
</dbReference>
<evidence type="ECO:0000313" key="5">
    <source>
        <dbReference type="Ensembl" id="ENSGACP00000036096.1"/>
    </source>
</evidence>
<dbReference type="Ensembl" id="ENSGACT00000056768.1">
    <property type="protein sequence ID" value="ENSGACP00000036096.1"/>
    <property type="gene ID" value="ENSGACG00000031245.1"/>
</dbReference>
<dbReference type="Gene3D" id="3.10.100.10">
    <property type="entry name" value="Mannose-Binding Protein A, subunit A"/>
    <property type="match status" value="1"/>
</dbReference>
<organism evidence="5 6">
    <name type="scientific">Gasterosteus aculeatus aculeatus</name>
    <name type="common">three-spined stickleback</name>
    <dbReference type="NCBI Taxonomy" id="481459"/>
    <lineage>
        <taxon>Eukaryota</taxon>
        <taxon>Metazoa</taxon>
        <taxon>Chordata</taxon>
        <taxon>Craniata</taxon>
        <taxon>Vertebrata</taxon>
        <taxon>Euteleostomi</taxon>
        <taxon>Actinopterygii</taxon>
        <taxon>Neopterygii</taxon>
        <taxon>Teleostei</taxon>
        <taxon>Neoteleostei</taxon>
        <taxon>Acanthomorphata</taxon>
        <taxon>Eupercaria</taxon>
        <taxon>Perciformes</taxon>
        <taxon>Cottioidei</taxon>
        <taxon>Gasterosteales</taxon>
        <taxon>Gasterosteidae</taxon>
        <taxon>Gasterosteus</taxon>
    </lineage>
</organism>
<dbReference type="CDD" id="cd03590">
    <property type="entry name" value="CLECT_DC-SIGN_like"/>
    <property type="match status" value="1"/>
</dbReference>
<dbReference type="GeneTree" id="ENSGT00940000164508"/>
<dbReference type="GO" id="GO:0004888">
    <property type="term" value="F:transmembrane signaling receptor activity"/>
    <property type="evidence" value="ECO:0007669"/>
    <property type="project" value="InterPro"/>
</dbReference>
<dbReference type="SUPFAM" id="SSF90257">
    <property type="entry name" value="Myosin rod fragments"/>
    <property type="match status" value="1"/>
</dbReference>
<dbReference type="GO" id="GO:0005886">
    <property type="term" value="C:plasma membrane"/>
    <property type="evidence" value="ECO:0007669"/>
    <property type="project" value="InterPro"/>
</dbReference>
<evidence type="ECO:0000313" key="6">
    <source>
        <dbReference type="Proteomes" id="UP000007635"/>
    </source>
</evidence>
<dbReference type="PROSITE" id="PS50041">
    <property type="entry name" value="C_TYPE_LECTIN_2"/>
    <property type="match status" value="1"/>
</dbReference>
<feature type="coiled-coil region" evidence="2">
    <location>
        <begin position="92"/>
        <end position="290"/>
    </location>
</feature>
<dbReference type="GO" id="GO:0030246">
    <property type="term" value="F:carbohydrate binding"/>
    <property type="evidence" value="ECO:0007669"/>
    <property type="project" value="UniProtKB-KW"/>
</dbReference>
<reference evidence="5 6" key="1">
    <citation type="journal article" date="2021" name="G3 (Bethesda)">
        <title>Improved contiguity of the threespine stickleback genome using long-read sequencing.</title>
        <authorList>
            <person name="Nath S."/>
            <person name="Shaw D.E."/>
            <person name="White M.A."/>
        </authorList>
    </citation>
    <scope>NUCLEOTIDE SEQUENCE [LARGE SCALE GENOMIC DNA]</scope>
    <source>
        <strain evidence="5 6">Lake Benthic</strain>
    </source>
</reference>
<dbReference type="InterPro" id="IPR016187">
    <property type="entry name" value="CTDL_fold"/>
</dbReference>
<reference evidence="5" key="3">
    <citation type="submission" date="2025-09" db="UniProtKB">
        <authorList>
            <consortium name="Ensembl"/>
        </authorList>
    </citation>
    <scope>IDENTIFICATION</scope>
</reference>
<dbReference type="InterPro" id="IPR033989">
    <property type="entry name" value="CD209-like_CTLD"/>
</dbReference>
<accession>A0AAQ4PB53</accession>
<keyword evidence="3" id="KW-0812">Transmembrane</keyword>
<evidence type="ECO:0000256" key="2">
    <source>
        <dbReference type="SAM" id="Coils"/>
    </source>
</evidence>
<keyword evidence="3" id="KW-1133">Transmembrane helix</keyword>
<keyword evidence="3" id="KW-0472">Membrane</keyword>
<keyword evidence="6" id="KW-1185">Reference proteome</keyword>
<feature type="domain" description="C-type lectin" evidence="4">
    <location>
        <begin position="299"/>
        <end position="389"/>
    </location>
</feature>
<name>A0AAQ4PB53_GASAC</name>
<dbReference type="AlphaFoldDB" id="A0AAQ4PB53"/>
<feature type="transmembrane region" description="Helical" evidence="3">
    <location>
        <begin position="42"/>
        <end position="64"/>
    </location>
</feature>
<protein>
    <recommendedName>
        <fullName evidence="4">C-type lectin domain-containing protein</fullName>
    </recommendedName>
</protein>
<dbReference type="PANTHER" id="PTHR15028:SF6">
    <property type="entry name" value="B-CELL DIFFERENTIATION ANTIGEN CD72"/>
    <property type="match status" value="1"/>
</dbReference>
<dbReference type="InterPro" id="IPR001304">
    <property type="entry name" value="C-type_lectin-like"/>
</dbReference>
<evidence type="ECO:0000256" key="1">
    <source>
        <dbReference type="ARBA" id="ARBA00022734"/>
    </source>
</evidence>
<dbReference type="InterPro" id="IPR016186">
    <property type="entry name" value="C-type_lectin-like/link_sf"/>
</dbReference>
<dbReference type="InterPro" id="IPR039689">
    <property type="entry name" value="CD72"/>
</dbReference>
<dbReference type="PANTHER" id="PTHR15028">
    <property type="entry name" value="CD72-RELATED"/>
    <property type="match status" value="1"/>
</dbReference>
<evidence type="ECO:0000259" key="4">
    <source>
        <dbReference type="PROSITE" id="PS50041"/>
    </source>
</evidence>
<proteinExistence type="predicted"/>
<dbReference type="Proteomes" id="UP000007635">
    <property type="component" value="Chromosome IV"/>
</dbReference>
<evidence type="ECO:0000256" key="3">
    <source>
        <dbReference type="SAM" id="Phobius"/>
    </source>
</evidence>
<keyword evidence="1" id="KW-0430">Lectin</keyword>
<reference evidence="5" key="2">
    <citation type="submission" date="2025-08" db="UniProtKB">
        <authorList>
            <consortium name="Ensembl"/>
        </authorList>
    </citation>
    <scope>IDENTIFICATION</scope>
</reference>
<dbReference type="SUPFAM" id="SSF56436">
    <property type="entry name" value="C-type lectin-like"/>
    <property type="match status" value="1"/>
</dbReference>